<comment type="caution">
    <text evidence="2">The sequence shown here is derived from an EMBL/GenBank/DDBJ whole genome shotgun (WGS) entry which is preliminary data.</text>
</comment>
<dbReference type="Proteomes" id="UP000650081">
    <property type="component" value="Unassembled WGS sequence"/>
</dbReference>
<organism evidence="2 3">
    <name type="scientific">Neolewinella lacunae</name>
    <dbReference type="NCBI Taxonomy" id="1517758"/>
    <lineage>
        <taxon>Bacteria</taxon>
        <taxon>Pseudomonadati</taxon>
        <taxon>Bacteroidota</taxon>
        <taxon>Saprospiria</taxon>
        <taxon>Saprospirales</taxon>
        <taxon>Lewinellaceae</taxon>
        <taxon>Neolewinella</taxon>
    </lineage>
</organism>
<proteinExistence type="predicted"/>
<dbReference type="EMBL" id="JACSIT010000104">
    <property type="protein sequence ID" value="MBC6994765.1"/>
    <property type="molecule type" value="Genomic_DNA"/>
</dbReference>
<gene>
    <name evidence="2" type="ORF">H9S92_11355</name>
</gene>
<protein>
    <submittedName>
        <fullName evidence="2">Uncharacterized protein</fullName>
    </submittedName>
</protein>
<keyword evidence="3" id="KW-1185">Reference proteome</keyword>
<reference evidence="2" key="1">
    <citation type="submission" date="2020-08" db="EMBL/GenBank/DDBJ databases">
        <title>Lewinella bacteria from marine environments.</title>
        <authorList>
            <person name="Zhong Y."/>
        </authorList>
    </citation>
    <scope>NUCLEOTIDE SEQUENCE</scope>
    <source>
        <strain evidence="2">KCTC 42187</strain>
    </source>
</reference>
<keyword evidence="1" id="KW-1133">Transmembrane helix</keyword>
<dbReference type="AlphaFoldDB" id="A0A923T7Q1"/>
<keyword evidence="1" id="KW-0472">Membrane</keyword>
<keyword evidence="1" id="KW-0812">Transmembrane</keyword>
<evidence type="ECO:0000313" key="3">
    <source>
        <dbReference type="Proteomes" id="UP000650081"/>
    </source>
</evidence>
<accession>A0A923T7Q1</accession>
<evidence type="ECO:0000256" key="1">
    <source>
        <dbReference type="SAM" id="Phobius"/>
    </source>
</evidence>
<dbReference type="RefSeq" id="WP_187466837.1">
    <property type="nucleotide sequence ID" value="NZ_JACSIT010000104.1"/>
</dbReference>
<feature type="transmembrane region" description="Helical" evidence="1">
    <location>
        <begin position="37"/>
        <end position="56"/>
    </location>
</feature>
<feature type="transmembrane region" description="Helical" evidence="1">
    <location>
        <begin position="7"/>
        <end position="25"/>
    </location>
</feature>
<name>A0A923T7Q1_9BACT</name>
<sequence>MTTKATYYLLSSLVLLHIIWDYLLEDRLGLSDTNNETVEGILVLLLLGTLAYHGYLRWRGK</sequence>
<evidence type="ECO:0000313" key="2">
    <source>
        <dbReference type="EMBL" id="MBC6994765.1"/>
    </source>
</evidence>